<dbReference type="STRING" id="671143.DAMO_0458"/>
<proteinExistence type="predicted"/>
<dbReference type="SUPFAM" id="SSF51338">
    <property type="entry name" value="Composite domain of metallo-dependent hydrolases"/>
    <property type="match status" value="2"/>
</dbReference>
<dbReference type="InterPro" id="IPR050378">
    <property type="entry name" value="Metallo-dep_Hydrolases_sf"/>
</dbReference>
<dbReference type="InterPro" id="IPR013108">
    <property type="entry name" value="Amidohydro_3"/>
</dbReference>
<dbReference type="PIRSF" id="PIRSF006453">
    <property type="entry name" value="FwdA"/>
    <property type="match status" value="1"/>
</dbReference>
<protein>
    <submittedName>
        <fullName evidence="2">Formyltransferase/hydrolase complex subunit alpha (FhcA)</fullName>
    </submittedName>
</protein>
<dbReference type="Gene3D" id="3.20.20.140">
    <property type="entry name" value="Metal-dependent hydrolases"/>
    <property type="match status" value="1"/>
</dbReference>
<evidence type="ECO:0000259" key="1">
    <source>
        <dbReference type="Pfam" id="PF07969"/>
    </source>
</evidence>
<dbReference type="AlphaFoldDB" id="D5MJV2"/>
<accession>D5MJV2</accession>
<dbReference type="HOGENOM" id="CLU_035587_0_0_0"/>
<dbReference type="PATRIC" id="fig|671143.5.peg.388"/>
<dbReference type="EMBL" id="FP565575">
    <property type="protein sequence ID" value="CBE67535.1"/>
    <property type="molecule type" value="Genomic_DNA"/>
</dbReference>
<dbReference type="SUPFAM" id="SSF51556">
    <property type="entry name" value="Metallo-dependent hydrolases"/>
    <property type="match status" value="1"/>
</dbReference>
<organism evidence="2 3">
    <name type="scientific">Methylomirabilis oxygeniifera</name>
    <dbReference type="NCBI Taxonomy" id="671143"/>
    <lineage>
        <taxon>Bacteria</taxon>
        <taxon>Candidatus Methylomirabilota</taxon>
        <taxon>Candidatus Methylomirabilia</taxon>
        <taxon>Candidatus Methylomirabilales</taxon>
        <taxon>Candidatus Methylomirabilaceae</taxon>
        <taxon>Candidatus Methylomirabilis</taxon>
    </lineage>
</organism>
<evidence type="ECO:0000313" key="3">
    <source>
        <dbReference type="Proteomes" id="UP000006898"/>
    </source>
</evidence>
<name>D5MJV2_METO1</name>
<dbReference type="Proteomes" id="UP000006898">
    <property type="component" value="Chromosome"/>
</dbReference>
<dbReference type="GO" id="GO:0016810">
    <property type="term" value="F:hydrolase activity, acting on carbon-nitrogen (but not peptide) bonds"/>
    <property type="evidence" value="ECO:0007669"/>
    <property type="project" value="InterPro"/>
</dbReference>
<evidence type="ECO:0000313" key="2">
    <source>
        <dbReference type="EMBL" id="CBE67535.1"/>
    </source>
</evidence>
<dbReference type="InterPro" id="IPR032466">
    <property type="entry name" value="Metal_Hydrolase"/>
</dbReference>
<dbReference type="eggNOG" id="COG1229">
    <property type="taxonomic scope" value="Bacteria"/>
</dbReference>
<dbReference type="NCBIfam" id="TIGR03121">
    <property type="entry name" value="one_C_dehyd_A"/>
    <property type="match status" value="1"/>
</dbReference>
<dbReference type="GO" id="GO:0016740">
    <property type="term" value="F:transferase activity"/>
    <property type="evidence" value="ECO:0007669"/>
    <property type="project" value="UniProtKB-KW"/>
</dbReference>
<dbReference type="PANTHER" id="PTHR11647:SF1">
    <property type="entry name" value="COLLAPSIN RESPONSE MEDIATOR PROTEIN"/>
    <property type="match status" value="1"/>
</dbReference>
<keyword evidence="2" id="KW-0808">Transferase</keyword>
<sequence length="548" mass="61329">MGRSLRIVGGEVYDPANGIDGAIKEICVEDGKIVESCTRPAEVIDAANLVIMPGGVDIHTHVGSPAVNAARGFRPEDHQRMHFHSKPAAGIRSGVGSTVPSTFATGYLYAQMGYTTVMEGANAPIGVRHTHEELIDIPIVDKGLYIELGSNEFILKFIKAGEMEKVKRYVAWLLRSLKAYGVKLVNPGGVEQWKYGKDVKNLDDKVHYFDVTPRQILKALAWANESLGLPHSIHLHANSLGTPNNYLTTLDTMRTLEGSRLHVAHAQFHSYGGENWGGFCSKAAEIAEYINTHPNITTDIGQIVFGDATTITADGPWQYRLYKLSKNKWYNQDVEIETGCGIVPYTYRENNFVNALQWAIGLELFLLIRDPWRVFLSTDHPNGGPFYLYPWIIRLLMDKPFRDEMLKRVHKRVLPETMLSSLDREYTLNEIAIISRAGPARALGLTHKGHLGVGADADITIYSKDSDKEQMFEHPVYVIKGGETVLRDGEIIHSVDGKTLFVIPPEVGEMDPTFKTEFENYYTIRYQNFPIDIEDIPHREAIPVGAPR</sequence>
<dbReference type="InterPro" id="IPR011059">
    <property type="entry name" value="Metal-dep_hydrolase_composite"/>
</dbReference>
<reference evidence="2 3" key="1">
    <citation type="journal article" date="2010" name="Nature">
        <title>Nitrite-driven anaerobic methane oxidation by oxygenic bacteria.</title>
        <authorList>
            <person name="Ettwig K.F."/>
            <person name="Butler M.K."/>
            <person name="Le Paslier D."/>
            <person name="Pelletier E."/>
            <person name="Mangenot S."/>
            <person name="Kuypers M.M.M."/>
            <person name="Schreiber F."/>
            <person name="Dutilh B.E."/>
            <person name="Zedelius J."/>
            <person name="de Beer D."/>
            <person name="Gloerich J."/>
            <person name="Wessels H.J.C.T."/>
            <person name="van Allen T."/>
            <person name="Luesken F."/>
            <person name="Wu M."/>
            <person name="van de Pas-Schoonen K.T."/>
            <person name="Op den Camp H.J.M."/>
            <person name="Janssen-Megens E.M."/>
            <person name="Francoijs K-J."/>
            <person name="Stunnenberg H."/>
            <person name="Weissenbach J."/>
            <person name="Jetten M.S.M."/>
            <person name="Strous M."/>
        </authorList>
    </citation>
    <scope>NUCLEOTIDE SEQUENCE [LARGE SCALE GENOMIC DNA]</scope>
</reference>
<keyword evidence="2" id="KW-0378">Hydrolase</keyword>
<gene>
    <name evidence="2" type="primary">fhcA</name>
    <name evidence="2" type="ORF">DAMO_0458</name>
</gene>
<dbReference type="Pfam" id="PF07969">
    <property type="entry name" value="Amidohydro_3"/>
    <property type="match status" value="1"/>
</dbReference>
<dbReference type="PANTHER" id="PTHR11647">
    <property type="entry name" value="HYDRANTOINASE/DIHYDROPYRIMIDINASE FAMILY MEMBER"/>
    <property type="match status" value="1"/>
</dbReference>
<feature type="domain" description="Amidohydrolase 3" evidence="1">
    <location>
        <begin position="42"/>
        <end position="485"/>
    </location>
</feature>
<dbReference type="KEGG" id="mox:DAMO_0458"/>
<dbReference type="InterPro" id="IPR012027">
    <property type="entry name" value="Formylmethanofuran_DH_asu"/>
</dbReference>